<keyword evidence="2" id="KW-0812">Transmembrane</keyword>
<evidence type="ECO:0000256" key="1">
    <source>
        <dbReference type="SAM" id="MobiDB-lite"/>
    </source>
</evidence>
<sequence>MEMWCLAGVMRGGAVIIRRVVNGPARRTDTALATRLAALASFGAAVIHFAVVPAHWQEWMVAGQFFALLALFQLVWAPAVLARPTNLVLASGVLLNLGAIALWVVSRTVGAPFGPHAGEPELVQAADLCALLLQLYVVMGAGWLCHRGLRGKPISWLANGVVLLGATSIVALACTVGVASGLQHGHHAPPGAGAGHHGAGVHDADGHHAHVPEMNSPAPSQESAGTPVHTAPLPRVAPSAAPLHDSHDHEHG</sequence>
<organism evidence="3 4">
    <name type="scientific">Mycolicibacterium poriferae</name>
    <dbReference type="NCBI Taxonomy" id="39694"/>
    <lineage>
        <taxon>Bacteria</taxon>
        <taxon>Bacillati</taxon>
        <taxon>Actinomycetota</taxon>
        <taxon>Actinomycetes</taxon>
        <taxon>Mycobacteriales</taxon>
        <taxon>Mycobacteriaceae</taxon>
        <taxon>Mycolicibacterium</taxon>
    </lineage>
</organism>
<protein>
    <submittedName>
        <fullName evidence="3">Uncharacterized protein</fullName>
    </submittedName>
</protein>
<feature type="transmembrane region" description="Helical" evidence="2">
    <location>
        <begin position="156"/>
        <end position="179"/>
    </location>
</feature>
<dbReference type="KEGG" id="mpof:MPOR_09730"/>
<feature type="transmembrane region" description="Helical" evidence="2">
    <location>
        <begin position="87"/>
        <end position="105"/>
    </location>
</feature>
<dbReference type="AlphaFoldDB" id="A0A6N4V888"/>
<gene>
    <name evidence="3" type="ORF">MPOR_09730</name>
</gene>
<feature type="transmembrane region" description="Helical" evidence="2">
    <location>
        <begin position="62"/>
        <end position="80"/>
    </location>
</feature>
<dbReference type="Proteomes" id="UP000466785">
    <property type="component" value="Chromosome"/>
</dbReference>
<keyword evidence="4" id="KW-1185">Reference proteome</keyword>
<feature type="transmembrane region" description="Helical" evidence="2">
    <location>
        <begin position="125"/>
        <end position="144"/>
    </location>
</feature>
<feature type="compositionally biased region" description="Basic and acidic residues" evidence="1">
    <location>
        <begin position="200"/>
        <end position="211"/>
    </location>
</feature>
<keyword evidence="2" id="KW-1133">Transmembrane helix</keyword>
<evidence type="ECO:0000313" key="4">
    <source>
        <dbReference type="Proteomes" id="UP000466785"/>
    </source>
</evidence>
<evidence type="ECO:0000256" key="2">
    <source>
        <dbReference type="SAM" id="Phobius"/>
    </source>
</evidence>
<feature type="transmembrane region" description="Helical" evidence="2">
    <location>
        <begin position="36"/>
        <end position="56"/>
    </location>
</feature>
<accession>A0A6N4V888</accession>
<reference evidence="3 4" key="1">
    <citation type="journal article" date="2019" name="Emerg. Microbes Infect.">
        <title>Comprehensive subspecies identification of 175 nontuberculous mycobacteria species based on 7547 genomic profiles.</title>
        <authorList>
            <person name="Matsumoto Y."/>
            <person name="Kinjo T."/>
            <person name="Motooka D."/>
            <person name="Nabeya D."/>
            <person name="Jung N."/>
            <person name="Uechi K."/>
            <person name="Horii T."/>
            <person name="Iida T."/>
            <person name="Fujita J."/>
            <person name="Nakamura S."/>
        </authorList>
    </citation>
    <scope>NUCLEOTIDE SEQUENCE [LARGE SCALE GENOMIC DNA]</scope>
    <source>
        <strain evidence="3 4">JCM 12603</strain>
    </source>
</reference>
<feature type="region of interest" description="Disordered" evidence="1">
    <location>
        <begin position="187"/>
        <end position="252"/>
    </location>
</feature>
<name>A0A6N4V888_9MYCO</name>
<dbReference type="EMBL" id="AP022570">
    <property type="protein sequence ID" value="BBX49947.1"/>
    <property type="molecule type" value="Genomic_DNA"/>
</dbReference>
<evidence type="ECO:0000313" key="3">
    <source>
        <dbReference type="EMBL" id="BBX49947.1"/>
    </source>
</evidence>
<keyword evidence="2" id="KW-0472">Membrane</keyword>
<proteinExistence type="predicted"/>